<dbReference type="InterPro" id="IPR002575">
    <property type="entry name" value="Aminoglycoside_PTrfase"/>
</dbReference>
<dbReference type="CDD" id="cd05150">
    <property type="entry name" value="APH"/>
    <property type="match status" value="1"/>
</dbReference>
<keyword evidence="4 7" id="KW-0418">Kinase</keyword>
<dbReference type="InterPro" id="IPR024165">
    <property type="entry name" value="Kan/Strep_kinase"/>
</dbReference>
<dbReference type="Pfam" id="PF01636">
    <property type="entry name" value="APH"/>
    <property type="match status" value="1"/>
</dbReference>
<protein>
    <submittedName>
        <fullName evidence="9">Aminoglycoside 3'-phosphotransferase</fullName>
    </submittedName>
</protein>
<evidence type="ECO:0000256" key="6">
    <source>
        <dbReference type="ARBA" id="ARBA00023251"/>
    </source>
</evidence>
<keyword evidence="6 7" id="KW-0046">Antibiotic resistance</keyword>
<dbReference type="EMBL" id="BAABKZ010000001">
    <property type="protein sequence ID" value="GAA5086965.1"/>
    <property type="molecule type" value="Genomic_DNA"/>
</dbReference>
<gene>
    <name evidence="9" type="ORF">GCM10025760_07450</name>
</gene>
<dbReference type="SUPFAM" id="SSF56112">
    <property type="entry name" value="Protein kinase-like (PK-like)"/>
    <property type="match status" value="1"/>
</dbReference>
<evidence type="ECO:0000259" key="8">
    <source>
        <dbReference type="Pfam" id="PF01636"/>
    </source>
</evidence>
<dbReference type="Gene3D" id="3.90.1200.10">
    <property type="match status" value="1"/>
</dbReference>
<evidence type="ECO:0000313" key="9">
    <source>
        <dbReference type="EMBL" id="GAA5086965.1"/>
    </source>
</evidence>
<keyword evidence="5 7" id="KW-0067">ATP-binding</keyword>
<comment type="caution">
    <text evidence="9">The sequence shown here is derived from an EMBL/GenBank/DDBJ whole genome shotgun (WGS) entry which is preliminary data.</text>
</comment>
<dbReference type="InterPro" id="IPR011009">
    <property type="entry name" value="Kinase-like_dom_sf"/>
</dbReference>
<evidence type="ECO:0000256" key="4">
    <source>
        <dbReference type="ARBA" id="ARBA00022777"/>
    </source>
</evidence>
<evidence type="ECO:0000313" key="10">
    <source>
        <dbReference type="Proteomes" id="UP001501407"/>
    </source>
</evidence>
<evidence type="ECO:0000256" key="7">
    <source>
        <dbReference type="PIRNR" id="PIRNR000706"/>
    </source>
</evidence>
<organism evidence="9 10">
    <name type="scientific">Microbacterium yannicii</name>
    <dbReference type="NCBI Taxonomy" id="671622"/>
    <lineage>
        <taxon>Bacteria</taxon>
        <taxon>Bacillati</taxon>
        <taxon>Actinomycetota</taxon>
        <taxon>Actinomycetes</taxon>
        <taxon>Micrococcales</taxon>
        <taxon>Microbacteriaceae</taxon>
        <taxon>Microbacterium</taxon>
    </lineage>
</organism>
<proteinExistence type="inferred from homology"/>
<sequence>MPPVAESRQDGTVTIPVDDVEVPPQVRDLARGAALTPVWRNDYGGVTFRTDDGRFLKHGPRNAESSFAGEAARLAWAAPYARVPPLLEVGGDDTHEWMATAAIAGSSAVDPRWVAEPAVAVRAVGEGLRALHDALPVEDCPFDWRVPSRIANAEGRGIRVPDALREPPSVDRLVVCHADACCPNTLIGDDGRWSGHVDFGALGLGDRWADIAVASMSTTWNYGEGWEDALIEAYGVEPDRERLSYYRDLWNAT</sequence>
<reference evidence="10" key="1">
    <citation type="journal article" date="2019" name="Int. J. Syst. Evol. Microbiol.">
        <title>The Global Catalogue of Microorganisms (GCM) 10K type strain sequencing project: providing services to taxonomists for standard genome sequencing and annotation.</title>
        <authorList>
            <consortium name="The Broad Institute Genomics Platform"/>
            <consortium name="The Broad Institute Genome Sequencing Center for Infectious Disease"/>
            <person name="Wu L."/>
            <person name="Ma J."/>
        </authorList>
    </citation>
    <scope>NUCLEOTIDE SEQUENCE [LARGE SCALE GENOMIC DNA]</scope>
    <source>
        <strain evidence="10">JCM 18959</strain>
    </source>
</reference>
<accession>A0ABP9M0H4</accession>
<name>A0ABP9M0H4_9MICO</name>
<feature type="domain" description="Aminoglycoside phosphotransferase" evidence="8">
    <location>
        <begin position="49"/>
        <end position="244"/>
    </location>
</feature>
<keyword evidence="10" id="KW-1185">Reference proteome</keyword>
<comment type="similarity">
    <text evidence="1 7">Belongs to the aminoglycoside phosphotransferase family.</text>
</comment>
<keyword evidence="3 7" id="KW-0547">Nucleotide-binding</keyword>
<keyword evidence="2 7" id="KW-0808">Transferase</keyword>
<evidence type="ECO:0000256" key="3">
    <source>
        <dbReference type="ARBA" id="ARBA00022741"/>
    </source>
</evidence>
<evidence type="ECO:0000256" key="5">
    <source>
        <dbReference type="ARBA" id="ARBA00022840"/>
    </source>
</evidence>
<evidence type="ECO:0000256" key="1">
    <source>
        <dbReference type="ARBA" id="ARBA00006219"/>
    </source>
</evidence>
<dbReference type="Gene3D" id="3.30.200.20">
    <property type="entry name" value="Phosphorylase Kinase, domain 1"/>
    <property type="match status" value="1"/>
</dbReference>
<evidence type="ECO:0000256" key="2">
    <source>
        <dbReference type="ARBA" id="ARBA00022679"/>
    </source>
</evidence>
<dbReference type="Proteomes" id="UP001501407">
    <property type="component" value="Unassembled WGS sequence"/>
</dbReference>
<dbReference type="PIRSF" id="PIRSF000706">
    <property type="entry name" value="Kanamycin_kin"/>
    <property type="match status" value="1"/>
</dbReference>